<sequence>MPAGAQEPSSGSRSRSRRSGPGLAPHLRHAPEAAAQTPPGPAGASGWERRGGGNTGNPGARRVPEVQESRGSASLSETTATGVGGALHRELLPTYRPQIR</sequence>
<proteinExistence type="predicted"/>
<evidence type="ECO:0000313" key="1">
    <source>
        <dbReference type="EMBL" id="CAI9709618.1"/>
    </source>
</evidence>
<dbReference type="EMBL" id="OX596088">
    <property type="protein sequence ID" value="CAI9709618.1"/>
    <property type="molecule type" value="Genomic_DNA"/>
</dbReference>
<gene>
    <name evidence="1" type="ORF">MRATA1EN3_LOCUS20831</name>
</gene>
<protein>
    <submittedName>
        <fullName evidence="1">Uncharacterized protein</fullName>
    </submittedName>
</protein>
<accession>A0ACB0F9T6</accession>
<organism evidence="1 2">
    <name type="scientific">Rangifer tarandus platyrhynchus</name>
    <name type="common">Svalbard reindeer</name>
    <dbReference type="NCBI Taxonomy" id="3082113"/>
    <lineage>
        <taxon>Eukaryota</taxon>
        <taxon>Metazoa</taxon>
        <taxon>Chordata</taxon>
        <taxon>Craniata</taxon>
        <taxon>Vertebrata</taxon>
        <taxon>Euteleostomi</taxon>
        <taxon>Mammalia</taxon>
        <taxon>Eutheria</taxon>
        <taxon>Laurasiatheria</taxon>
        <taxon>Artiodactyla</taxon>
        <taxon>Ruminantia</taxon>
        <taxon>Pecora</taxon>
        <taxon>Cervidae</taxon>
        <taxon>Odocoileinae</taxon>
        <taxon>Rangifer</taxon>
    </lineage>
</organism>
<dbReference type="Proteomes" id="UP001162501">
    <property type="component" value="Chromosome 4"/>
</dbReference>
<reference evidence="1" key="1">
    <citation type="submission" date="2023-05" db="EMBL/GenBank/DDBJ databases">
        <authorList>
            <consortium name="ELIXIR-Norway"/>
        </authorList>
    </citation>
    <scope>NUCLEOTIDE SEQUENCE</scope>
</reference>
<evidence type="ECO:0000313" key="2">
    <source>
        <dbReference type="Proteomes" id="UP001162501"/>
    </source>
</evidence>
<name>A0ACB0F9T6_RANTA</name>